<sequence length="163" mass="18246">MAGTSNHRQGGTSIYFTQLGHLKHQAELGDPNAQFLLGNLYLSPPQDTSIRKNLPKAVEYYFQAAIRNHAGAQYNLGVMYYRGSGVAENKMMASVWFSLAANNTSPAAKNVKRNAQKSLKDLTDLLSADDRALSDAWILQVREWIEKKNYRMAKLPVLNTTKQ</sequence>
<dbReference type="Proteomes" id="UP000245790">
    <property type="component" value="Unassembled WGS sequence"/>
</dbReference>
<dbReference type="SMART" id="SM00671">
    <property type="entry name" value="SEL1"/>
    <property type="match status" value="2"/>
</dbReference>
<dbReference type="InterPro" id="IPR050767">
    <property type="entry name" value="Sel1_AlgK"/>
</dbReference>
<protein>
    <submittedName>
        <fullName evidence="1">Sel1 repeat-containing protein</fullName>
    </submittedName>
</protein>
<dbReference type="InterPro" id="IPR006597">
    <property type="entry name" value="Sel1-like"/>
</dbReference>
<comment type="caution">
    <text evidence="1">The sequence shown here is derived from an EMBL/GenBank/DDBJ whole genome shotgun (WGS) entry which is preliminary data.</text>
</comment>
<evidence type="ECO:0000313" key="1">
    <source>
        <dbReference type="EMBL" id="PWK52983.1"/>
    </source>
</evidence>
<name>A0A316FX78_9GAMM</name>
<organism evidence="1 2">
    <name type="scientific">Pleionea mediterranea</name>
    <dbReference type="NCBI Taxonomy" id="523701"/>
    <lineage>
        <taxon>Bacteria</taxon>
        <taxon>Pseudomonadati</taxon>
        <taxon>Pseudomonadota</taxon>
        <taxon>Gammaproteobacteria</taxon>
        <taxon>Oceanospirillales</taxon>
        <taxon>Pleioneaceae</taxon>
        <taxon>Pleionea</taxon>
    </lineage>
</organism>
<dbReference type="PANTHER" id="PTHR11102">
    <property type="entry name" value="SEL-1-LIKE PROTEIN"/>
    <property type="match status" value="1"/>
</dbReference>
<dbReference type="RefSeq" id="WP_170115164.1">
    <property type="nucleotide sequence ID" value="NZ_QGGU01000004.1"/>
</dbReference>
<proteinExistence type="predicted"/>
<gene>
    <name evidence="1" type="ORF">C8D97_104201</name>
</gene>
<dbReference type="EMBL" id="QGGU01000004">
    <property type="protein sequence ID" value="PWK52983.1"/>
    <property type="molecule type" value="Genomic_DNA"/>
</dbReference>
<keyword evidence="2" id="KW-1185">Reference proteome</keyword>
<dbReference type="Pfam" id="PF08238">
    <property type="entry name" value="Sel1"/>
    <property type="match status" value="2"/>
</dbReference>
<dbReference type="AlphaFoldDB" id="A0A316FX78"/>
<reference evidence="1 2" key="1">
    <citation type="submission" date="2018-05" db="EMBL/GenBank/DDBJ databases">
        <title>Genomic Encyclopedia of Type Strains, Phase IV (KMG-IV): sequencing the most valuable type-strain genomes for metagenomic binning, comparative biology and taxonomic classification.</title>
        <authorList>
            <person name="Goeker M."/>
        </authorList>
    </citation>
    <scope>NUCLEOTIDE SEQUENCE [LARGE SCALE GENOMIC DNA]</scope>
    <source>
        <strain evidence="1 2">DSM 25350</strain>
    </source>
</reference>
<accession>A0A316FX78</accession>
<dbReference type="InterPro" id="IPR011990">
    <property type="entry name" value="TPR-like_helical_dom_sf"/>
</dbReference>
<evidence type="ECO:0000313" key="2">
    <source>
        <dbReference type="Proteomes" id="UP000245790"/>
    </source>
</evidence>
<dbReference type="Gene3D" id="1.25.40.10">
    <property type="entry name" value="Tetratricopeptide repeat domain"/>
    <property type="match status" value="1"/>
</dbReference>
<dbReference type="PANTHER" id="PTHR11102:SF160">
    <property type="entry name" value="ERAD-ASSOCIATED E3 UBIQUITIN-PROTEIN LIGASE COMPONENT HRD3"/>
    <property type="match status" value="1"/>
</dbReference>
<dbReference type="SUPFAM" id="SSF81901">
    <property type="entry name" value="HCP-like"/>
    <property type="match status" value="1"/>
</dbReference>